<dbReference type="SUPFAM" id="SSF48726">
    <property type="entry name" value="Immunoglobulin"/>
    <property type="match status" value="1"/>
</dbReference>
<keyword evidence="6" id="KW-1279">T cell receptor</keyword>
<dbReference type="InterPro" id="IPR051287">
    <property type="entry name" value="TCR_variable_region"/>
</dbReference>
<keyword evidence="4" id="KW-0675">Receptor</keyword>
<accession>A0A8C0WI63</accession>
<reference evidence="9" key="1">
    <citation type="submission" date="2023-09" db="UniProtKB">
        <authorList>
            <consortium name="Ensembl"/>
        </authorList>
    </citation>
    <scope>IDENTIFICATION</scope>
</reference>
<evidence type="ECO:0000256" key="1">
    <source>
        <dbReference type="ARBA" id="ARBA00022729"/>
    </source>
</evidence>
<dbReference type="Ensembl" id="ENSCCNT00000014687.1">
    <property type="protein sequence ID" value="ENSCCNP00000011223.1"/>
    <property type="gene ID" value="ENSCCNG00000011623.1"/>
</dbReference>
<dbReference type="Pfam" id="PF07686">
    <property type="entry name" value="V-set"/>
    <property type="match status" value="1"/>
</dbReference>
<feature type="domain" description="Ig-like" evidence="8">
    <location>
        <begin position="5"/>
        <end position="118"/>
    </location>
</feature>
<dbReference type="SMART" id="SM00406">
    <property type="entry name" value="IGv"/>
    <property type="match status" value="1"/>
</dbReference>
<dbReference type="CDD" id="cd04983">
    <property type="entry name" value="IgV_TCR_alpha"/>
    <property type="match status" value="1"/>
</dbReference>
<sequence>MYVSPGLVVVILLLLGNGESVTQKGGEMIVSEGAFLTINCTYTTAGFPYLFWYVQYPREGPQLLFRVTKSGEKSSHVGFEATYNRENTSFHLKKASVHESDSAVFYCALMPGATEELSSNFLRWRTFFDSGTQVTQANLPHICKLHFLLSRCITLSNNFAFSS</sequence>
<protein>
    <recommendedName>
        <fullName evidence="8">Ig-like domain-containing protein</fullName>
    </recommendedName>
</protein>
<dbReference type="GO" id="GO:0002250">
    <property type="term" value="P:adaptive immune response"/>
    <property type="evidence" value="ECO:0007669"/>
    <property type="project" value="UniProtKB-KW"/>
</dbReference>
<keyword evidence="5" id="KW-0393">Immunoglobulin domain</keyword>
<dbReference type="PROSITE" id="PS50835">
    <property type="entry name" value="IG_LIKE"/>
    <property type="match status" value="1"/>
</dbReference>
<organism evidence="9">
    <name type="scientific">Castor canadensis</name>
    <name type="common">American beaver</name>
    <dbReference type="NCBI Taxonomy" id="51338"/>
    <lineage>
        <taxon>Eukaryota</taxon>
        <taxon>Metazoa</taxon>
        <taxon>Chordata</taxon>
        <taxon>Craniata</taxon>
        <taxon>Vertebrata</taxon>
        <taxon>Euteleostomi</taxon>
        <taxon>Mammalia</taxon>
        <taxon>Eutheria</taxon>
        <taxon>Euarchontoglires</taxon>
        <taxon>Glires</taxon>
        <taxon>Rodentia</taxon>
        <taxon>Castorimorpha</taxon>
        <taxon>Castoridae</taxon>
        <taxon>Castor</taxon>
    </lineage>
</organism>
<feature type="chain" id="PRO_5034845655" description="Ig-like domain-containing protein" evidence="7">
    <location>
        <begin position="21"/>
        <end position="163"/>
    </location>
</feature>
<evidence type="ECO:0000313" key="9">
    <source>
        <dbReference type="Ensembl" id="ENSCCNP00000011223.1"/>
    </source>
</evidence>
<dbReference type="PANTHER" id="PTHR19367">
    <property type="entry name" value="T-CELL RECEPTOR ALPHA CHAIN V REGION"/>
    <property type="match status" value="1"/>
</dbReference>
<keyword evidence="3" id="KW-1064">Adaptive immunity</keyword>
<evidence type="ECO:0000256" key="5">
    <source>
        <dbReference type="ARBA" id="ARBA00023319"/>
    </source>
</evidence>
<evidence type="ECO:0000256" key="3">
    <source>
        <dbReference type="ARBA" id="ARBA00023130"/>
    </source>
</evidence>
<dbReference type="AlphaFoldDB" id="A0A8C0WI63"/>
<feature type="signal peptide" evidence="7">
    <location>
        <begin position="1"/>
        <end position="20"/>
    </location>
</feature>
<dbReference type="PANTHER" id="PTHR19367:SF42">
    <property type="entry name" value="T CELL RECEPTOR ALPHA VARIABLE 18"/>
    <property type="match status" value="1"/>
</dbReference>
<dbReference type="Gene3D" id="2.60.40.10">
    <property type="entry name" value="Immunoglobulins"/>
    <property type="match status" value="1"/>
</dbReference>
<evidence type="ECO:0000256" key="6">
    <source>
        <dbReference type="ARBA" id="ARBA00043266"/>
    </source>
</evidence>
<evidence type="ECO:0000256" key="2">
    <source>
        <dbReference type="ARBA" id="ARBA00022859"/>
    </source>
</evidence>
<dbReference type="GO" id="GO:0042101">
    <property type="term" value="C:T cell receptor complex"/>
    <property type="evidence" value="ECO:0007669"/>
    <property type="project" value="UniProtKB-KW"/>
</dbReference>
<dbReference type="InterPro" id="IPR013106">
    <property type="entry name" value="Ig_V-set"/>
</dbReference>
<proteinExistence type="predicted"/>
<dbReference type="InterPro" id="IPR036179">
    <property type="entry name" value="Ig-like_dom_sf"/>
</dbReference>
<dbReference type="InterPro" id="IPR013783">
    <property type="entry name" value="Ig-like_fold"/>
</dbReference>
<dbReference type="InterPro" id="IPR007110">
    <property type="entry name" value="Ig-like_dom"/>
</dbReference>
<keyword evidence="2" id="KW-0391">Immunity</keyword>
<keyword evidence="1 7" id="KW-0732">Signal</keyword>
<name>A0A8C0WI63_CASCN</name>
<evidence type="ECO:0000256" key="7">
    <source>
        <dbReference type="SAM" id="SignalP"/>
    </source>
</evidence>
<evidence type="ECO:0000259" key="8">
    <source>
        <dbReference type="PROSITE" id="PS50835"/>
    </source>
</evidence>
<evidence type="ECO:0000256" key="4">
    <source>
        <dbReference type="ARBA" id="ARBA00023170"/>
    </source>
</evidence>